<reference evidence="2" key="1">
    <citation type="submission" date="2023-06" db="EMBL/GenBank/DDBJ databases">
        <authorList>
            <person name="Delattre M."/>
        </authorList>
    </citation>
    <scope>NUCLEOTIDE SEQUENCE</scope>
    <source>
        <strain evidence="2">AF72</strain>
    </source>
</reference>
<dbReference type="AlphaFoldDB" id="A0AA36FQT8"/>
<feature type="compositionally biased region" description="Basic and acidic residues" evidence="1">
    <location>
        <begin position="64"/>
        <end position="78"/>
    </location>
</feature>
<feature type="region of interest" description="Disordered" evidence="1">
    <location>
        <begin position="147"/>
        <end position="239"/>
    </location>
</feature>
<evidence type="ECO:0000313" key="3">
    <source>
        <dbReference type="Proteomes" id="UP001177023"/>
    </source>
</evidence>
<organism evidence="2 3">
    <name type="scientific">Mesorhabditis spiculigera</name>
    <dbReference type="NCBI Taxonomy" id="96644"/>
    <lineage>
        <taxon>Eukaryota</taxon>
        <taxon>Metazoa</taxon>
        <taxon>Ecdysozoa</taxon>
        <taxon>Nematoda</taxon>
        <taxon>Chromadorea</taxon>
        <taxon>Rhabditida</taxon>
        <taxon>Rhabditina</taxon>
        <taxon>Rhabditomorpha</taxon>
        <taxon>Rhabditoidea</taxon>
        <taxon>Rhabditidae</taxon>
        <taxon>Mesorhabditinae</taxon>
        <taxon>Mesorhabditis</taxon>
    </lineage>
</organism>
<feature type="compositionally biased region" description="Low complexity" evidence="1">
    <location>
        <begin position="151"/>
        <end position="182"/>
    </location>
</feature>
<keyword evidence="3" id="KW-1185">Reference proteome</keyword>
<feature type="compositionally biased region" description="Acidic residues" evidence="1">
    <location>
        <begin position="183"/>
        <end position="239"/>
    </location>
</feature>
<dbReference type="EMBL" id="CATQJA010000717">
    <property type="protein sequence ID" value="CAJ0563499.1"/>
    <property type="molecule type" value="Genomic_DNA"/>
</dbReference>
<evidence type="ECO:0000256" key="1">
    <source>
        <dbReference type="SAM" id="MobiDB-lite"/>
    </source>
</evidence>
<protein>
    <submittedName>
        <fullName evidence="2">Uncharacterized protein</fullName>
    </submittedName>
</protein>
<evidence type="ECO:0000313" key="2">
    <source>
        <dbReference type="EMBL" id="CAJ0563499.1"/>
    </source>
</evidence>
<proteinExistence type="predicted"/>
<gene>
    <name evidence="2" type="ORF">MSPICULIGERA_LOCUS2459</name>
</gene>
<sequence>MGGDSIGYDENTMRPWHKFDRNDWMLSRAKRAIAEDTISDESTGSDESTEKPLATFDRTNPWMEGRETREIEDDRTSDEPTEPAENERATKTPWFKFDSKDWTIRGKRAIAEYTADCGSDTDDQMNRDSRGILDFLRDFFGRKYHYRDQFTTAEPDTTETTTISEDTTTTDGPTSGGCLEVVTTDETEEETEETQEPSEDDVEASGSEEVETSTEAETTEETDEVTDDGDEETTAAMEE</sequence>
<comment type="caution">
    <text evidence="2">The sequence shown here is derived from an EMBL/GenBank/DDBJ whole genome shotgun (WGS) entry which is preliminary data.</text>
</comment>
<dbReference type="Proteomes" id="UP001177023">
    <property type="component" value="Unassembled WGS sequence"/>
</dbReference>
<accession>A0AA36FQT8</accession>
<feature type="region of interest" description="Disordered" evidence="1">
    <location>
        <begin position="34"/>
        <end position="93"/>
    </location>
</feature>
<name>A0AA36FQT8_9BILA</name>
<feature type="non-terminal residue" evidence="2">
    <location>
        <position position="239"/>
    </location>
</feature>